<name>A0A0G0H1L1_9BACT</name>
<keyword evidence="2" id="KW-0687">Ribonucleoprotein</keyword>
<evidence type="ECO:0000259" key="1">
    <source>
        <dbReference type="Pfam" id="PF00298"/>
    </source>
</evidence>
<organism evidence="2 3">
    <name type="scientific">Candidatus Nomurabacteria bacterium GW2011_GWA1_37_20</name>
    <dbReference type="NCBI Taxonomy" id="1618729"/>
    <lineage>
        <taxon>Bacteria</taxon>
        <taxon>Candidatus Nomuraibacteriota</taxon>
    </lineage>
</organism>
<dbReference type="InterPro" id="IPR036769">
    <property type="entry name" value="Ribosomal_uL11_C_sf"/>
</dbReference>
<dbReference type="GO" id="GO:0003735">
    <property type="term" value="F:structural constituent of ribosome"/>
    <property type="evidence" value="ECO:0007669"/>
    <property type="project" value="InterPro"/>
</dbReference>
<feature type="domain" description="Large ribosomal subunit protein uL11 C-terminal" evidence="1">
    <location>
        <begin position="2"/>
        <end position="35"/>
    </location>
</feature>
<dbReference type="PATRIC" id="fig|1618729.3.peg.271"/>
<dbReference type="EMBL" id="LBTA01000020">
    <property type="protein sequence ID" value="KKQ32415.1"/>
    <property type="molecule type" value="Genomic_DNA"/>
</dbReference>
<comment type="caution">
    <text evidence="2">The sequence shown here is derived from an EMBL/GenBank/DDBJ whole genome shotgun (WGS) entry which is preliminary data.</text>
</comment>
<accession>A0A0G0H1L1</accession>
<dbReference type="PROSITE" id="PS00359">
    <property type="entry name" value="RIBOSOMAL_L11"/>
    <property type="match status" value="1"/>
</dbReference>
<dbReference type="InterPro" id="IPR020785">
    <property type="entry name" value="Ribosomal_uL11_CS"/>
</dbReference>
<dbReference type="AlphaFoldDB" id="A0A0G0H1L1"/>
<evidence type="ECO:0000313" key="2">
    <source>
        <dbReference type="EMBL" id="KKQ32415.1"/>
    </source>
</evidence>
<dbReference type="Proteomes" id="UP000034701">
    <property type="component" value="Unassembled WGS sequence"/>
</dbReference>
<dbReference type="Pfam" id="PF00298">
    <property type="entry name" value="Ribosomal_L11"/>
    <property type="match status" value="1"/>
</dbReference>
<dbReference type="Gene3D" id="1.10.10.250">
    <property type="entry name" value="Ribosomal protein L11, C-terminal domain"/>
    <property type="match status" value="1"/>
</dbReference>
<keyword evidence="2" id="KW-0689">Ribosomal protein</keyword>
<gene>
    <name evidence="2" type="ORF">US45_C0020G0016</name>
</gene>
<protein>
    <submittedName>
        <fullName evidence="2">50S ribosomal protein L11</fullName>
    </submittedName>
</protein>
<sequence length="37" mass="3928">ALEIAKKKMPDLNAKDDEGAINIIAGSARSMGIEVKE</sequence>
<dbReference type="SUPFAM" id="SSF46906">
    <property type="entry name" value="Ribosomal protein L11, C-terminal domain"/>
    <property type="match status" value="1"/>
</dbReference>
<proteinExistence type="predicted"/>
<feature type="non-terminal residue" evidence="2">
    <location>
        <position position="1"/>
    </location>
</feature>
<dbReference type="GO" id="GO:0005840">
    <property type="term" value="C:ribosome"/>
    <property type="evidence" value="ECO:0007669"/>
    <property type="project" value="UniProtKB-KW"/>
</dbReference>
<evidence type="ECO:0000313" key="3">
    <source>
        <dbReference type="Proteomes" id="UP000034701"/>
    </source>
</evidence>
<reference evidence="2 3" key="1">
    <citation type="journal article" date="2015" name="Nature">
        <title>rRNA introns, odd ribosomes, and small enigmatic genomes across a large radiation of phyla.</title>
        <authorList>
            <person name="Brown C.T."/>
            <person name="Hug L.A."/>
            <person name="Thomas B.C."/>
            <person name="Sharon I."/>
            <person name="Castelle C.J."/>
            <person name="Singh A."/>
            <person name="Wilkins M.J."/>
            <person name="Williams K.H."/>
            <person name="Banfield J.F."/>
        </authorList>
    </citation>
    <scope>NUCLEOTIDE SEQUENCE [LARGE SCALE GENOMIC DNA]</scope>
</reference>
<dbReference type="InterPro" id="IPR020783">
    <property type="entry name" value="Ribosomal_uL11_C"/>
</dbReference>
<dbReference type="GO" id="GO:0006412">
    <property type="term" value="P:translation"/>
    <property type="evidence" value="ECO:0007669"/>
    <property type="project" value="InterPro"/>
</dbReference>